<evidence type="ECO:0000313" key="1">
    <source>
        <dbReference type="Ensembl" id="ENSOSIP00000026508.1"/>
    </source>
</evidence>
<sequence length="51" mass="5904">MLPVFAHSFQKEWYQFLLVPLVEFGCESICLGRVYVSRNLSISSRFSSLFA</sequence>
<accession>A0A8C7YFF7</accession>
<proteinExistence type="predicted"/>
<reference evidence="1" key="1">
    <citation type="submission" date="2025-08" db="UniProtKB">
        <authorList>
            <consortium name="Ensembl"/>
        </authorList>
    </citation>
    <scope>IDENTIFICATION</scope>
</reference>
<dbReference type="Ensembl" id="ENSOSIT00000027954.1">
    <property type="protein sequence ID" value="ENSOSIP00000026508.1"/>
    <property type="gene ID" value="ENSOSIG00000013938.1"/>
</dbReference>
<dbReference type="AlphaFoldDB" id="A0A8C7YFF7"/>
<keyword evidence="2" id="KW-1185">Reference proteome</keyword>
<evidence type="ECO:0000313" key="2">
    <source>
        <dbReference type="Proteomes" id="UP000694383"/>
    </source>
</evidence>
<name>A0A8C7YFF7_9TELE</name>
<dbReference type="Proteomes" id="UP000694383">
    <property type="component" value="Unplaced"/>
</dbReference>
<protein>
    <submittedName>
        <fullName evidence="1">Uncharacterized protein</fullName>
    </submittedName>
</protein>
<reference evidence="1" key="2">
    <citation type="submission" date="2025-09" db="UniProtKB">
        <authorList>
            <consortium name="Ensembl"/>
        </authorList>
    </citation>
    <scope>IDENTIFICATION</scope>
</reference>
<organism evidence="1 2">
    <name type="scientific">Oryzias sinensis</name>
    <name type="common">Chinese medaka</name>
    <dbReference type="NCBI Taxonomy" id="183150"/>
    <lineage>
        <taxon>Eukaryota</taxon>
        <taxon>Metazoa</taxon>
        <taxon>Chordata</taxon>
        <taxon>Craniata</taxon>
        <taxon>Vertebrata</taxon>
        <taxon>Euteleostomi</taxon>
        <taxon>Actinopterygii</taxon>
        <taxon>Neopterygii</taxon>
        <taxon>Teleostei</taxon>
        <taxon>Neoteleostei</taxon>
        <taxon>Acanthomorphata</taxon>
        <taxon>Ovalentaria</taxon>
        <taxon>Atherinomorphae</taxon>
        <taxon>Beloniformes</taxon>
        <taxon>Adrianichthyidae</taxon>
        <taxon>Oryziinae</taxon>
        <taxon>Oryzias</taxon>
    </lineage>
</organism>